<evidence type="ECO:0000313" key="2">
    <source>
        <dbReference type="Proteomes" id="UP000838878"/>
    </source>
</evidence>
<dbReference type="Proteomes" id="UP000838878">
    <property type="component" value="Chromosome 8"/>
</dbReference>
<evidence type="ECO:0000313" key="1">
    <source>
        <dbReference type="EMBL" id="CAH0730550.1"/>
    </source>
</evidence>
<dbReference type="AlphaFoldDB" id="A0A8J9VP15"/>
<organism evidence="1 2">
    <name type="scientific">Brenthis ino</name>
    <name type="common">lesser marbled fritillary</name>
    <dbReference type="NCBI Taxonomy" id="405034"/>
    <lineage>
        <taxon>Eukaryota</taxon>
        <taxon>Metazoa</taxon>
        <taxon>Ecdysozoa</taxon>
        <taxon>Arthropoda</taxon>
        <taxon>Hexapoda</taxon>
        <taxon>Insecta</taxon>
        <taxon>Pterygota</taxon>
        <taxon>Neoptera</taxon>
        <taxon>Endopterygota</taxon>
        <taxon>Lepidoptera</taxon>
        <taxon>Glossata</taxon>
        <taxon>Ditrysia</taxon>
        <taxon>Papilionoidea</taxon>
        <taxon>Nymphalidae</taxon>
        <taxon>Heliconiinae</taxon>
        <taxon>Argynnini</taxon>
        <taxon>Brenthis</taxon>
    </lineage>
</organism>
<name>A0A8J9VP15_9NEOP</name>
<dbReference type="OrthoDB" id="6908634at2759"/>
<sequence length="112" mass="12209">MNCNVLLDDQGNPAKTIKDKLHTWQNYITTLFHDVSPAPESSSCGSELTGPPINKSEIAYAIINMSKSGKSVGGDELPVELLKVIEYANLGIIVKLFNTIYDSGVIPSDWLN</sequence>
<reference evidence="1" key="1">
    <citation type="submission" date="2021-12" db="EMBL/GenBank/DDBJ databases">
        <authorList>
            <person name="Martin H S."/>
        </authorList>
    </citation>
    <scope>NUCLEOTIDE SEQUENCE</scope>
</reference>
<keyword evidence="2" id="KW-1185">Reference proteome</keyword>
<proteinExistence type="predicted"/>
<gene>
    <name evidence="1" type="ORF">BINO364_LOCUS15522</name>
</gene>
<dbReference type="EMBL" id="OV170228">
    <property type="protein sequence ID" value="CAH0730550.1"/>
    <property type="molecule type" value="Genomic_DNA"/>
</dbReference>
<protein>
    <submittedName>
        <fullName evidence="1">Uncharacterized protein</fullName>
    </submittedName>
</protein>
<feature type="non-terminal residue" evidence="1">
    <location>
        <position position="112"/>
    </location>
</feature>
<accession>A0A8J9VP15</accession>